<reference evidence="8" key="1">
    <citation type="submission" date="2022-08" db="EMBL/GenBank/DDBJ databases">
        <authorList>
            <person name="Marques A."/>
        </authorList>
    </citation>
    <scope>NUCLEOTIDE SEQUENCE</scope>
    <source>
        <strain evidence="8">RhyPub2mFocal</strain>
        <tissue evidence="8">Leaves</tissue>
    </source>
</reference>
<feature type="compositionally biased region" description="Pro residues" evidence="6">
    <location>
        <begin position="1901"/>
        <end position="1911"/>
    </location>
</feature>
<evidence type="ECO:0000256" key="4">
    <source>
        <dbReference type="ARBA" id="ARBA00023187"/>
    </source>
</evidence>
<sequence>MGRPEPCVLFAQTILHSQLEEYVDEVTFSEPVVITACEFLEQNASPSTPNVSLVGATSPPSFALEVFVHCEGESRFRRLCQPFLYSHSSSNVLEVEAIVTNHLVLRGTYRSLTLVVYGNTAEDLGQFNVELDLDNSLANVVYSPSEGKLEDLPPALHSSSKFTLNEPLPHLKSLCLQFPESDMSSEVKQFLYHALRACDSCDLVNFDVGILSSIISSVSSFAMPNIDVLQETLSLRSEKSLHSMAEDRDRVLQIWKELGSMESDMDILSTTELMGLFSRFFPFFKSELLSDDPLLSENKGLTLSLGLVLLLCCSKEGCFHFISNGGMEKIIQLLSLNMQESTFLTLLLVSIIECATRHGIGCEAFLGWWPRGDETIPARASVGYTLLLKLLFEKQRHDIAVMATYVLHRLRFYETLSRFESAVVFVLANPPDYGSITAEGVDSLVAVSSQLSQISKLLNMCGPIEDPTPVGLAKKMLSSGSYDILLSSKATINSIANSKYSFTRFDVDKILLSLIKEGGFFPLAAALLSSPTLRSAGGAVADVFLESATSLESILLSLLLSRSGLTFLLDQAEATELVVFSLKDVEDLNKAECLTLRQAFVLLSKGFFCHPQDVATITELHVRVVSLVDRLLAAAPNSDELLWLLWELCAISRYDTGRQALLAIGYFPEAVSVLLDALCSYKDQDQTAPTSGSLSSLSLAIFHSAAEIFEVLVIDSTAWSLHSWIGIAVDLHKALHLSSPGSNRKDAPTRLLEWIDAGVVYHRNGAIGLLRYAAVLASGGDAHLSSGSVLVSDSIDAEMVVSDPTIDSDGHIIDNLLGKLVSDKFFEGSDLRSTSIAQLTTAFRILAFISEDPAIAATLFEEGAITLIYVVLVHCKYMLERLSNSYDYLVDEGAELSSTADLLLDRSHEQELIDLMVPSLLLLIHVLGKLKETKEVYRNKKLLKALLQLHREICPKLAACAADLSFPSSAVGLGAVCHLVTSAVAFWPVFGWAPNLFHRLLENVTAKLPVGPKDASSMLSLLGDLLPDEGIWRWKSEIPPLSAVRNLSIGSILGPLGEKEVNWYMQPHYLNQLLSQLIPQLESISLVVLNFSTSGLMVMQDMLRVFIVRLSCQRMEGATVLLDPILSWLNDMANQTTLSDMEAFKVHQLLNFLAGLLEHPKGKEMLCKIGAVRTLLSILDRCKLHSTSVTPFIWRIPLLNSLSLILNSQPSNDSMQNEHKDDDFVSIDDCSMLLSHLSNLFQGLPVGKEMLACALAFKDVVSSDQGRSALALILSHIQSASQQEQERKEWLQSPPLLMCFEKLSRSHNLTESRSNIVVEIVCALSLATISLFMDTGSLEGITMLKLLFGLPSDLDPASDSYKEKLSQILKLIKTIETKIEDRDSTATIGKSISHQVKAALISISNILKTSDPPLSLPSIDLKEQLEPPSDIIRSVIMTAQLMPSATNSFISIVNEPSLFFANAWRFISNSVNEEEYLYLGFMEKFVWELPQTAQSARGRLALGGEPPAKRLREGPEPVSSFSRGNNLANASTSMGPTRRDTFRQRKPNTSRPPSMHVDDYVARERNIDGTSIGSNVVVSTQRGRPPSIHVDEFIARQKQNSAVIPGGTSAPADAPRVKGSSPVVSKNNNSESDADKADKPHQVKPDLFDEQEIDIDIDEESGSDDKGLFPQPDDSLQAPVVTGENSPDSVEIETRRSPHIRPEKESSSAHNPVERHEKQMMASPVSQPLGGPPPLSGPLPGRSGPPVSNQPPLPPMPPPGRAMPVPGQGLDQVQSNSVPFGNPLRGLAPPIPGGFPLQPSDVNIPNTLMGLQFQQDNMLQANAMLNSEANKFPWNFSPGGIPMRNMPPLPAQPYSNPITHLQQALGNDPSLTNIPASHPFAPLIMNRPMQVGSSSGTPQQRTPPPPPPSVPHPSQTIQQQSLGFAQVPLGFPQQLQFPQLQQLYYQNQQLGARPPAPGAGPVDPVQVQFPASQTSQAGQTSNSSQQQQDSAAALQQYFSSPEAIQSLLNAPGEIGSALTGARWPVTTGSSLFARKRFSFMCRLKAAPSWLNFCFRFS</sequence>
<dbReference type="Proteomes" id="UP001140206">
    <property type="component" value="Chromosome 1"/>
</dbReference>
<proteinExistence type="inferred from homology"/>
<comment type="subcellular location">
    <subcellularLocation>
        <location evidence="1">Nucleus</location>
    </subcellularLocation>
</comment>
<feature type="compositionally biased region" description="Basic and acidic residues" evidence="6">
    <location>
        <begin position="1633"/>
        <end position="1647"/>
    </location>
</feature>
<feature type="compositionally biased region" description="Low complexity" evidence="6">
    <location>
        <begin position="1738"/>
        <end position="1747"/>
    </location>
</feature>
<dbReference type="GO" id="GO:0003723">
    <property type="term" value="F:RNA binding"/>
    <property type="evidence" value="ECO:0007669"/>
    <property type="project" value="TreeGrafter"/>
</dbReference>
<gene>
    <name evidence="8" type="ORF">LUZ62_020841</name>
</gene>
<name>A0AAV8GX94_9POAL</name>
<keyword evidence="5" id="KW-0539">Nucleus</keyword>
<keyword evidence="3" id="KW-0507">mRNA processing</keyword>
<accession>A0AAV8GX94</accession>
<keyword evidence="9" id="KW-1185">Reference proteome</keyword>
<dbReference type="GO" id="GO:0008380">
    <property type="term" value="P:RNA splicing"/>
    <property type="evidence" value="ECO:0007669"/>
    <property type="project" value="UniProtKB-KW"/>
</dbReference>
<dbReference type="InterPro" id="IPR026736">
    <property type="entry name" value="Virilizer"/>
</dbReference>
<evidence type="ECO:0000256" key="1">
    <source>
        <dbReference type="ARBA" id="ARBA00004123"/>
    </source>
</evidence>
<dbReference type="PANTHER" id="PTHR23185:SF0">
    <property type="entry name" value="PROTEIN VIRILIZER HOMOLOG"/>
    <property type="match status" value="1"/>
</dbReference>
<dbReference type="EMBL" id="JAMFTS010000001">
    <property type="protein sequence ID" value="KAJ4808275.1"/>
    <property type="molecule type" value="Genomic_DNA"/>
</dbReference>
<evidence type="ECO:0000259" key="7">
    <source>
        <dbReference type="Pfam" id="PF15912"/>
    </source>
</evidence>
<feature type="compositionally biased region" description="Basic and acidic residues" evidence="6">
    <location>
        <begin position="1692"/>
        <end position="1719"/>
    </location>
</feature>
<feature type="region of interest" description="Disordered" evidence="6">
    <location>
        <begin position="1887"/>
        <end position="1917"/>
    </location>
</feature>
<feature type="compositionally biased region" description="Polar residues" evidence="6">
    <location>
        <begin position="1622"/>
        <end position="1631"/>
    </location>
</feature>
<dbReference type="InterPro" id="IPR031801">
    <property type="entry name" value="VIR_N"/>
</dbReference>
<feature type="compositionally biased region" description="Pro residues" evidence="6">
    <location>
        <begin position="1748"/>
        <end position="1761"/>
    </location>
</feature>
<feature type="domain" description="Virilizer N-terminal" evidence="7">
    <location>
        <begin position="8"/>
        <end position="121"/>
    </location>
</feature>
<evidence type="ECO:0000256" key="6">
    <source>
        <dbReference type="SAM" id="MobiDB-lite"/>
    </source>
</evidence>
<evidence type="ECO:0000256" key="5">
    <source>
        <dbReference type="ARBA" id="ARBA00023242"/>
    </source>
</evidence>
<organism evidence="8 9">
    <name type="scientific">Rhynchospora pubera</name>
    <dbReference type="NCBI Taxonomy" id="906938"/>
    <lineage>
        <taxon>Eukaryota</taxon>
        <taxon>Viridiplantae</taxon>
        <taxon>Streptophyta</taxon>
        <taxon>Embryophyta</taxon>
        <taxon>Tracheophyta</taxon>
        <taxon>Spermatophyta</taxon>
        <taxon>Magnoliopsida</taxon>
        <taxon>Liliopsida</taxon>
        <taxon>Poales</taxon>
        <taxon>Cyperaceae</taxon>
        <taxon>Cyperoideae</taxon>
        <taxon>Rhynchosporeae</taxon>
        <taxon>Rhynchospora</taxon>
    </lineage>
</organism>
<evidence type="ECO:0000256" key="2">
    <source>
        <dbReference type="ARBA" id="ARBA00008371"/>
    </source>
</evidence>
<dbReference type="PANTHER" id="PTHR23185">
    <property type="entry name" value="PROTEIN VIRILIZER HOMOLOG"/>
    <property type="match status" value="1"/>
</dbReference>
<comment type="caution">
    <text evidence="8">The sequence shown here is derived from an EMBL/GenBank/DDBJ whole genome shotgun (WGS) entry which is preliminary data.</text>
</comment>
<dbReference type="GO" id="GO:0006397">
    <property type="term" value="P:mRNA processing"/>
    <property type="evidence" value="ECO:0007669"/>
    <property type="project" value="UniProtKB-KW"/>
</dbReference>
<evidence type="ECO:0000313" key="9">
    <source>
        <dbReference type="Proteomes" id="UP001140206"/>
    </source>
</evidence>
<dbReference type="Pfam" id="PF15912">
    <property type="entry name" value="VIR_N"/>
    <property type="match status" value="1"/>
</dbReference>
<feature type="compositionally biased region" description="Polar residues" evidence="6">
    <location>
        <begin position="1519"/>
        <end position="1535"/>
    </location>
</feature>
<protein>
    <submittedName>
        <fullName evidence="8">Embryo defective 2016</fullName>
    </submittedName>
</protein>
<feature type="region of interest" description="Disordered" evidence="6">
    <location>
        <begin position="1501"/>
        <end position="1559"/>
    </location>
</feature>
<dbReference type="GO" id="GO:0005634">
    <property type="term" value="C:nucleus"/>
    <property type="evidence" value="ECO:0007669"/>
    <property type="project" value="UniProtKB-SubCell"/>
</dbReference>
<keyword evidence="4" id="KW-0508">mRNA splicing</keyword>
<evidence type="ECO:0000313" key="8">
    <source>
        <dbReference type="EMBL" id="KAJ4808275.1"/>
    </source>
</evidence>
<comment type="similarity">
    <text evidence="2">Belongs to the vir family.</text>
</comment>
<feature type="region of interest" description="Disordered" evidence="6">
    <location>
        <begin position="1601"/>
        <end position="1787"/>
    </location>
</feature>
<dbReference type="GO" id="GO:0036396">
    <property type="term" value="C:RNA N6-methyladenosine methyltransferase complex"/>
    <property type="evidence" value="ECO:0007669"/>
    <property type="project" value="TreeGrafter"/>
</dbReference>
<evidence type="ECO:0000256" key="3">
    <source>
        <dbReference type="ARBA" id="ARBA00022664"/>
    </source>
</evidence>
<feature type="compositionally biased region" description="Acidic residues" evidence="6">
    <location>
        <begin position="1648"/>
        <end position="1662"/>
    </location>
</feature>
<feature type="region of interest" description="Disordered" evidence="6">
    <location>
        <begin position="1971"/>
        <end position="1994"/>
    </location>
</feature>